<feature type="domain" description="Acyl-CoA thioesterase-like N-terminal HotDog" evidence="4">
    <location>
        <begin position="45"/>
        <end position="123"/>
    </location>
</feature>
<dbReference type="AlphaFoldDB" id="A0A6A6Q276"/>
<dbReference type="InterPro" id="IPR042171">
    <property type="entry name" value="Acyl-CoA_hotdog"/>
</dbReference>
<dbReference type="RefSeq" id="XP_033592700.1">
    <property type="nucleotide sequence ID" value="XM_033732581.1"/>
</dbReference>
<dbReference type="EMBL" id="MU001632">
    <property type="protein sequence ID" value="KAF2486131.1"/>
    <property type="molecule type" value="Genomic_DNA"/>
</dbReference>
<keyword evidence="2" id="KW-0378">Hydrolase</keyword>
<proteinExistence type="inferred from homology"/>
<sequence length="353" mass="39896">MPPPHDGNVHLPFAELMKLRKIDDTTYQSIALPFTPGGQLRRSVDRAYGGHVYAQAAWAAAQTVTEGFHIYNVVGTFILGGQLTIPFIYHIHKIRDGRSIASRAVTVTQGDSDAICFSGLISFKTPESSLIDVQEPVDLWEKYKVVLHGKKPADFPDAPSMDIPWFLAMQKETGYKDDFPGLDQTKPDMTPYDADRHPLDRRGLMFYRACGDMPPDPNLHLCAHLYASDRNSLYLIPMQMGIGDLWTQMSSLVHMTSFHSSTEDLMFGPSKSNVHPMDDTSKRGRWFANEDWSTRSSNGRTMFHGRMFAPDGTQVATLTQDGMIRYTKKPQATPEEAEELRRRQRQWKAKGKL</sequence>
<evidence type="ECO:0000259" key="4">
    <source>
        <dbReference type="Pfam" id="PF13622"/>
    </source>
</evidence>
<dbReference type="Pfam" id="PF13622">
    <property type="entry name" value="4HBT_3"/>
    <property type="match status" value="1"/>
</dbReference>
<feature type="domain" description="Acyl-CoA thioesterase-like C-terminal" evidence="5">
    <location>
        <begin position="203"/>
        <end position="324"/>
    </location>
</feature>
<dbReference type="Pfam" id="PF20789">
    <property type="entry name" value="4HBT_3C"/>
    <property type="match status" value="1"/>
</dbReference>
<evidence type="ECO:0000259" key="5">
    <source>
        <dbReference type="Pfam" id="PF20789"/>
    </source>
</evidence>
<dbReference type="CDD" id="cd03444">
    <property type="entry name" value="Thioesterase_II_repeat1"/>
    <property type="match status" value="1"/>
</dbReference>
<dbReference type="GO" id="GO:0005782">
    <property type="term" value="C:peroxisomal matrix"/>
    <property type="evidence" value="ECO:0007669"/>
    <property type="project" value="UniProtKB-SubCell"/>
</dbReference>
<feature type="compositionally biased region" description="Basic residues" evidence="3">
    <location>
        <begin position="342"/>
        <end position="353"/>
    </location>
</feature>
<dbReference type="PANTHER" id="PTHR11066:SF64">
    <property type="entry name" value="ACYL-COA THIOESTERASE (AFU_ORTHOLOGUE AFUA_1G12060)"/>
    <property type="match status" value="1"/>
</dbReference>
<evidence type="ECO:0000313" key="7">
    <source>
        <dbReference type="Proteomes" id="UP000799767"/>
    </source>
</evidence>
<dbReference type="OrthoDB" id="68328at2759"/>
<dbReference type="GeneID" id="54473583"/>
<dbReference type="InterPro" id="IPR003703">
    <property type="entry name" value="Acyl_CoA_thio"/>
</dbReference>
<gene>
    <name evidence="6" type="ORF">BDY17DRAFT_290883</name>
</gene>
<keyword evidence="7" id="KW-1185">Reference proteome</keyword>
<dbReference type="SUPFAM" id="SSF54637">
    <property type="entry name" value="Thioesterase/thiol ester dehydrase-isomerase"/>
    <property type="match status" value="2"/>
</dbReference>
<dbReference type="Gene3D" id="2.40.160.210">
    <property type="entry name" value="Acyl-CoA thioesterase, double hotdog domain"/>
    <property type="match status" value="1"/>
</dbReference>
<dbReference type="CDD" id="cd03445">
    <property type="entry name" value="Thioesterase_II_repeat2"/>
    <property type="match status" value="1"/>
</dbReference>
<dbReference type="InterPro" id="IPR049450">
    <property type="entry name" value="ACOT8-like_C"/>
</dbReference>
<dbReference type="InterPro" id="IPR049449">
    <property type="entry name" value="TesB_ACOT8-like_N"/>
</dbReference>
<evidence type="ECO:0000313" key="6">
    <source>
        <dbReference type="EMBL" id="KAF2486131.1"/>
    </source>
</evidence>
<dbReference type="InterPro" id="IPR029069">
    <property type="entry name" value="HotDog_dom_sf"/>
</dbReference>
<dbReference type="Proteomes" id="UP000799767">
    <property type="component" value="Unassembled WGS sequence"/>
</dbReference>
<evidence type="ECO:0000256" key="2">
    <source>
        <dbReference type="ARBA" id="ARBA00022801"/>
    </source>
</evidence>
<protein>
    <submittedName>
        <fullName evidence="6">Thioesterase-like superfamily-domain-containing protein</fullName>
    </submittedName>
</protein>
<dbReference type="GO" id="GO:0006637">
    <property type="term" value="P:acyl-CoA metabolic process"/>
    <property type="evidence" value="ECO:0007669"/>
    <property type="project" value="InterPro"/>
</dbReference>
<dbReference type="GO" id="GO:0047617">
    <property type="term" value="F:fatty acyl-CoA hydrolase activity"/>
    <property type="evidence" value="ECO:0007669"/>
    <property type="project" value="InterPro"/>
</dbReference>
<evidence type="ECO:0000256" key="3">
    <source>
        <dbReference type="SAM" id="MobiDB-lite"/>
    </source>
</evidence>
<accession>A0A6A6Q276</accession>
<dbReference type="GO" id="GO:0009062">
    <property type="term" value="P:fatty acid catabolic process"/>
    <property type="evidence" value="ECO:0007669"/>
    <property type="project" value="TreeGrafter"/>
</dbReference>
<comment type="similarity">
    <text evidence="1">Belongs to the C/M/P thioester hydrolase family.</text>
</comment>
<dbReference type="PANTHER" id="PTHR11066">
    <property type="entry name" value="ACYL-COA THIOESTERASE"/>
    <property type="match status" value="1"/>
</dbReference>
<feature type="region of interest" description="Disordered" evidence="3">
    <location>
        <begin position="328"/>
        <end position="353"/>
    </location>
</feature>
<organism evidence="6 7">
    <name type="scientific">Neohortaea acidophila</name>
    <dbReference type="NCBI Taxonomy" id="245834"/>
    <lineage>
        <taxon>Eukaryota</taxon>
        <taxon>Fungi</taxon>
        <taxon>Dikarya</taxon>
        <taxon>Ascomycota</taxon>
        <taxon>Pezizomycotina</taxon>
        <taxon>Dothideomycetes</taxon>
        <taxon>Dothideomycetidae</taxon>
        <taxon>Mycosphaerellales</taxon>
        <taxon>Teratosphaeriaceae</taxon>
        <taxon>Neohortaea</taxon>
    </lineage>
</organism>
<evidence type="ECO:0000256" key="1">
    <source>
        <dbReference type="ARBA" id="ARBA00006538"/>
    </source>
</evidence>
<name>A0A6A6Q276_9PEZI</name>
<reference evidence="6" key="1">
    <citation type="journal article" date="2020" name="Stud. Mycol.">
        <title>101 Dothideomycetes genomes: a test case for predicting lifestyles and emergence of pathogens.</title>
        <authorList>
            <person name="Haridas S."/>
            <person name="Albert R."/>
            <person name="Binder M."/>
            <person name="Bloem J."/>
            <person name="Labutti K."/>
            <person name="Salamov A."/>
            <person name="Andreopoulos B."/>
            <person name="Baker S."/>
            <person name="Barry K."/>
            <person name="Bills G."/>
            <person name="Bluhm B."/>
            <person name="Cannon C."/>
            <person name="Castanera R."/>
            <person name="Culley D."/>
            <person name="Daum C."/>
            <person name="Ezra D."/>
            <person name="Gonzalez J."/>
            <person name="Henrissat B."/>
            <person name="Kuo A."/>
            <person name="Liang C."/>
            <person name="Lipzen A."/>
            <person name="Lutzoni F."/>
            <person name="Magnuson J."/>
            <person name="Mondo S."/>
            <person name="Nolan M."/>
            <person name="Ohm R."/>
            <person name="Pangilinan J."/>
            <person name="Park H.-J."/>
            <person name="Ramirez L."/>
            <person name="Alfaro M."/>
            <person name="Sun H."/>
            <person name="Tritt A."/>
            <person name="Yoshinaga Y."/>
            <person name="Zwiers L.-H."/>
            <person name="Turgeon B."/>
            <person name="Goodwin S."/>
            <person name="Spatafora J."/>
            <person name="Crous P."/>
            <person name="Grigoriev I."/>
        </authorList>
    </citation>
    <scope>NUCLEOTIDE SEQUENCE</scope>
    <source>
        <strain evidence="6">CBS 113389</strain>
    </source>
</reference>